<evidence type="ECO:0000259" key="7">
    <source>
        <dbReference type="PROSITE" id="PS50110"/>
    </source>
</evidence>
<keyword evidence="5" id="KW-1133">Transmembrane helix</keyword>
<dbReference type="Proteomes" id="UP000031258">
    <property type="component" value="Unassembled WGS sequence"/>
</dbReference>
<name>A0A0C1N0W6_9RICK</name>
<dbReference type="PROSITE" id="PS50110">
    <property type="entry name" value="RESPONSE_REGULATORY"/>
    <property type="match status" value="1"/>
</dbReference>
<dbReference type="SUPFAM" id="SSF55785">
    <property type="entry name" value="PYP-like sensor domain (PAS domain)"/>
    <property type="match status" value="1"/>
</dbReference>
<comment type="caution">
    <text evidence="9">The sequence shown here is derived from an EMBL/GenBank/DDBJ whole genome shotgun (WGS) entry which is preliminary data.</text>
</comment>
<dbReference type="InterPro" id="IPR036097">
    <property type="entry name" value="HisK_dim/P_sf"/>
</dbReference>
<dbReference type="AlphaFoldDB" id="A0A0C1N0W6"/>
<dbReference type="Pfam" id="PF00512">
    <property type="entry name" value="HisKA"/>
    <property type="match status" value="1"/>
</dbReference>
<evidence type="ECO:0000256" key="4">
    <source>
        <dbReference type="PROSITE-ProRule" id="PRU00169"/>
    </source>
</evidence>
<evidence type="ECO:0000259" key="6">
    <source>
        <dbReference type="PROSITE" id="PS50109"/>
    </source>
</evidence>
<evidence type="ECO:0000256" key="5">
    <source>
        <dbReference type="SAM" id="Phobius"/>
    </source>
</evidence>
<dbReference type="SMART" id="SM00448">
    <property type="entry name" value="REC"/>
    <property type="match status" value="1"/>
</dbReference>
<dbReference type="EC" id="2.7.13.3" evidence="2"/>
<dbReference type="PANTHER" id="PTHR43065:SF42">
    <property type="entry name" value="TWO-COMPONENT SENSOR PPRA"/>
    <property type="match status" value="1"/>
</dbReference>
<dbReference type="Gene3D" id="3.30.565.10">
    <property type="entry name" value="Histidine kinase-like ATPase, C-terminal domain"/>
    <property type="match status" value="1"/>
</dbReference>
<dbReference type="SUPFAM" id="SSF47384">
    <property type="entry name" value="Homodimeric domain of signal transducing histidine kinase"/>
    <property type="match status" value="1"/>
</dbReference>
<dbReference type="STRING" id="86105.NF27_CG01360"/>
<dbReference type="Pfam" id="PF02518">
    <property type="entry name" value="HATPase_c"/>
    <property type="match status" value="1"/>
</dbReference>
<sequence>MMSYIPAIVVFLIYFFTLVVTLVLGLKVSHYHTVIEPLSFFISLCAAGVINFFILKKISLSKKLAEYQTQIFSTALSNECEFYIILNDNNQIVFLDPNLSSQVKLLGSSLKPSELDSIFELLNLKAAAKNSIMDAINKVIKFSTNTDVLVAFKAVKVKLVAEPFSVYDPNDKTDNIFSNNKRFYVIKGTRLNGDEEIIETVDKLGCGYYELDELGHIIQCNDFFARALGFRREELLDDLVSFSNFIQADLNLNKNEGQNTKTGHLNNTWQGFVTLATKFNEQIHALVVQKAFYSETRTIKKITGYFIKLPDKSLITRARGVEEGWIDHSWQCFFKDSPYPVALLKKDGKITKMNRSLELMVGNHFINDNFINLFSPESQRQIKSEMQKISADIILPIIPLKNLKLANGKITAVYMGRILDLSGNLYGFMPRITDVTQQKEMEESLSHALRMQTIGYLAGSIAHDFNNLLTAILGFCDILLIRHTPEDPSFAHIMQIRQSANRASSLVNRLLAFSRRQTLKPEILNLNEFFGDFYSLIQRLVGAEIQINQEIASDLWYIKFDPVQFEQVVLNLAINAQQSMGENGKLSIRAFNLKLKEHDPYLASCIAPKGEPPAAAGDYIVIEVEDTGIGIDESIANNIFEPFFTTKQDKSGTGLGLSTVFGIVTQSGGKIYFKTKIGEGTTFIVLIPRPVITVEEQNAHKQIQQKTGKDVFGKGLIILVEDEEAVRVFAKHVLISKGYEVIDFALPHQALNEIIVLEKNIDLIITDVVMPGMSGPTLVDEIKKVQPKIKVIFISGFGEEAFNEAYGNARDFNFLPKPFNLKELLLKVKEVIDG</sequence>
<dbReference type="InterPro" id="IPR003661">
    <property type="entry name" value="HisK_dim/P_dom"/>
</dbReference>
<evidence type="ECO:0000256" key="3">
    <source>
        <dbReference type="ARBA" id="ARBA00022553"/>
    </source>
</evidence>
<evidence type="ECO:0000256" key="1">
    <source>
        <dbReference type="ARBA" id="ARBA00000085"/>
    </source>
</evidence>
<feature type="domain" description="Histidine kinase" evidence="6">
    <location>
        <begin position="460"/>
        <end position="691"/>
    </location>
</feature>
<dbReference type="Gene3D" id="1.10.287.130">
    <property type="match status" value="1"/>
</dbReference>
<proteinExistence type="predicted"/>
<evidence type="ECO:0000313" key="9">
    <source>
        <dbReference type="EMBL" id="KIE05956.1"/>
    </source>
</evidence>
<dbReference type="InterPro" id="IPR036890">
    <property type="entry name" value="HATPase_C_sf"/>
</dbReference>
<dbReference type="PROSITE" id="PS50112">
    <property type="entry name" value="PAS"/>
    <property type="match status" value="1"/>
</dbReference>
<feature type="domain" description="PAS" evidence="8">
    <location>
        <begin position="193"/>
        <end position="249"/>
    </location>
</feature>
<dbReference type="PANTHER" id="PTHR43065">
    <property type="entry name" value="SENSOR HISTIDINE KINASE"/>
    <property type="match status" value="1"/>
</dbReference>
<dbReference type="Gene3D" id="3.40.50.2300">
    <property type="match status" value="1"/>
</dbReference>
<keyword evidence="3 4" id="KW-0597">Phosphoprotein</keyword>
<feature type="modified residue" description="4-aspartylphosphate" evidence="4">
    <location>
        <position position="767"/>
    </location>
</feature>
<keyword evidence="5" id="KW-0812">Transmembrane</keyword>
<dbReference type="InterPro" id="IPR003594">
    <property type="entry name" value="HATPase_dom"/>
</dbReference>
<dbReference type="GO" id="GO:0000155">
    <property type="term" value="F:phosphorelay sensor kinase activity"/>
    <property type="evidence" value="ECO:0007669"/>
    <property type="project" value="InterPro"/>
</dbReference>
<reference evidence="9 10" key="1">
    <citation type="submission" date="2014-11" db="EMBL/GenBank/DDBJ databases">
        <title>A Rickettsiales Symbiont of Amoebae With Ancient Features.</title>
        <authorList>
            <person name="Schulz F."/>
            <person name="Martijn J."/>
            <person name="Wascher F."/>
            <person name="Kostanjsek R."/>
            <person name="Ettema T.J."/>
            <person name="Horn M."/>
        </authorList>
    </citation>
    <scope>NUCLEOTIDE SEQUENCE [LARGE SCALE GENOMIC DNA]</scope>
    <source>
        <strain evidence="9 10">UWC36</strain>
    </source>
</reference>
<dbReference type="InterPro" id="IPR005467">
    <property type="entry name" value="His_kinase_dom"/>
</dbReference>
<dbReference type="InterPro" id="IPR011006">
    <property type="entry name" value="CheY-like_superfamily"/>
</dbReference>
<dbReference type="InterPro" id="IPR001789">
    <property type="entry name" value="Sig_transdc_resp-reg_receiver"/>
</dbReference>
<dbReference type="SUPFAM" id="SSF52172">
    <property type="entry name" value="CheY-like"/>
    <property type="match status" value="1"/>
</dbReference>
<dbReference type="InterPro" id="IPR004358">
    <property type="entry name" value="Sig_transdc_His_kin-like_C"/>
</dbReference>
<dbReference type="PRINTS" id="PR00344">
    <property type="entry name" value="BCTRLSENSOR"/>
</dbReference>
<dbReference type="Gene3D" id="3.30.450.20">
    <property type="entry name" value="PAS domain"/>
    <property type="match status" value="1"/>
</dbReference>
<accession>A0A0C1N0W6</accession>
<keyword evidence="5" id="KW-0472">Membrane</keyword>
<organism evidence="9 10">
    <name type="scientific">Candidatus Jidaibacter acanthamoebae</name>
    <dbReference type="NCBI Taxonomy" id="86105"/>
    <lineage>
        <taxon>Bacteria</taxon>
        <taxon>Pseudomonadati</taxon>
        <taxon>Pseudomonadota</taxon>
        <taxon>Alphaproteobacteria</taxon>
        <taxon>Rickettsiales</taxon>
        <taxon>Candidatus Midichloriaceae</taxon>
        <taxon>Candidatus Jidaibacter</taxon>
    </lineage>
</organism>
<feature type="transmembrane region" description="Helical" evidence="5">
    <location>
        <begin position="7"/>
        <end position="26"/>
    </location>
</feature>
<dbReference type="EMBL" id="JSWE01000058">
    <property type="protein sequence ID" value="KIE05956.1"/>
    <property type="molecule type" value="Genomic_DNA"/>
</dbReference>
<dbReference type="InterPro" id="IPR035965">
    <property type="entry name" value="PAS-like_dom_sf"/>
</dbReference>
<feature type="transmembrane region" description="Helical" evidence="5">
    <location>
        <begin position="38"/>
        <end position="55"/>
    </location>
</feature>
<dbReference type="CDD" id="cd00082">
    <property type="entry name" value="HisKA"/>
    <property type="match status" value="1"/>
</dbReference>
<feature type="domain" description="Response regulatory" evidence="7">
    <location>
        <begin position="716"/>
        <end position="832"/>
    </location>
</feature>
<dbReference type="PROSITE" id="PS50109">
    <property type="entry name" value="HIS_KIN"/>
    <property type="match status" value="1"/>
</dbReference>
<gene>
    <name evidence="9" type="ORF">NF27_CG01360</name>
</gene>
<dbReference type="SMART" id="SM00388">
    <property type="entry name" value="HisKA"/>
    <property type="match status" value="1"/>
</dbReference>
<keyword evidence="10" id="KW-1185">Reference proteome</keyword>
<evidence type="ECO:0000259" key="8">
    <source>
        <dbReference type="PROSITE" id="PS50112"/>
    </source>
</evidence>
<evidence type="ECO:0000313" key="10">
    <source>
        <dbReference type="Proteomes" id="UP000031258"/>
    </source>
</evidence>
<dbReference type="Pfam" id="PF00072">
    <property type="entry name" value="Response_reg"/>
    <property type="match status" value="1"/>
</dbReference>
<dbReference type="SMART" id="SM00387">
    <property type="entry name" value="HATPase_c"/>
    <property type="match status" value="1"/>
</dbReference>
<protein>
    <recommendedName>
        <fullName evidence="2">histidine kinase</fullName>
        <ecNumber evidence="2">2.7.13.3</ecNumber>
    </recommendedName>
</protein>
<dbReference type="InterPro" id="IPR000014">
    <property type="entry name" value="PAS"/>
</dbReference>
<evidence type="ECO:0000256" key="2">
    <source>
        <dbReference type="ARBA" id="ARBA00012438"/>
    </source>
</evidence>
<comment type="catalytic activity">
    <reaction evidence="1">
        <text>ATP + protein L-histidine = ADP + protein N-phospho-L-histidine.</text>
        <dbReference type="EC" id="2.7.13.3"/>
    </reaction>
</comment>
<dbReference type="SUPFAM" id="SSF55874">
    <property type="entry name" value="ATPase domain of HSP90 chaperone/DNA topoisomerase II/histidine kinase"/>
    <property type="match status" value="1"/>
</dbReference>